<organism evidence="3 4">
    <name type="scientific">Thermococcus indicus</name>
    <dbReference type="NCBI Taxonomy" id="2586643"/>
    <lineage>
        <taxon>Archaea</taxon>
        <taxon>Methanobacteriati</taxon>
        <taxon>Methanobacteriota</taxon>
        <taxon>Thermococci</taxon>
        <taxon>Thermococcales</taxon>
        <taxon>Thermococcaceae</taxon>
        <taxon>Thermococcus</taxon>
    </lineage>
</organism>
<dbReference type="EMBL" id="CP040846">
    <property type="protein sequence ID" value="QDA31013.1"/>
    <property type="molecule type" value="Genomic_DNA"/>
</dbReference>
<keyword evidence="4" id="KW-1185">Reference proteome</keyword>
<dbReference type="Gene3D" id="3.40.50.1440">
    <property type="entry name" value="Tubulin/FtsZ, GTPase domain"/>
    <property type="match status" value="1"/>
</dbReference>
<gene>
    <name evidence="3" type="ORF">FH039_04540</name>
</gene>
<dbReference type="RefSeq" id="WP_139680367.1">
    <property type="nucleotide sequence ID" value="NZ_CP040846.1"/>
</dbReference>
<reference evidence="3 4" key="1">
    <citation type="submission" date="2019-06" db="EMBL/GenBank/DDBJ databases">
        <title>Thermococcus indicus sp. nov., a Fe(III)-reducing hyperthermophilic archaeon isolated from the Onnuri vent field of the Central Indian Ocean ridge.</title>
        <authorList>
            <person name="Lim J.K."/>
            <person name="Kim Y.J."/>
            <person name="Kwon K.K."/>
        </authorList>
    </citation>
    <scope>NUCLEOTIDE SEQUENCE [LARGE SCALE GENOMIC DNA]</scope>
    <source>
        <strain evidence="3 4">IOH1</strain>
    </source>
</reference>
<evidence type="ECO:0000313" key="4">
    <source>
        <dbReference type="Proteomes" id="UP000306007"/>
    </source>
</evidence>
<dbReference type="InterPro" id="IPR036525">
    <property type="entry name" value="Tubulin/FtsZ_GTPase_sf"/>
</dbReference>
<proteinExistence type="predicted"/>
<dbReference type="AlphaFoldDB" id="A0A4Y5SJF0"/>
<dbReference type="GO" id="GO:0005525">
    <property type="term" value="F:GTP binding"/>
    <property type="evidence" value="ECO:0007669"/>
    <property type="project" value="UniProtKB-KW"/>
</dbReference>
<sequence>MPPYIHVFVGIGNAGSRIVNNIHADGAVRVTINPAYLLMPRAGEYEEKLRDFFSKVPRNTFLWLIFEDKEANHIAREIIIDSVPSDTINLAYVITPKRELFMERKPKWAEDFRTVFYDSLWDFFGNSDEPLATAFYTASRSIADMFSRLHYYLESQMLVNIDYADLFNIINGGNVGILRILKKVDFRWHWGVWERGLLGILVGREFPLMNAHRILKNFQEILSEKDIIWGVIVDDNLDREVEILALLVKKW</sequence>
<dbReference type="OrthoDB" id="85717at2157"/>
<dbReference type="GeneID" id="40474426"/>
<dbReference type="SUPFAM" id="SSF55307">
    <property type="entry name" value="Tubulin C-terminal domain-like"/>
    <property type="match status" value="1"/>
</dbReference>
<protein>
    <submittedName>
        <fullName evidence="3">Uncharacterized protein</fullName>
    </submittedName>
</protein>
<dbReference type="InterPro" id="IPR008280">
    <property type="entry name" value="Tub_FtsZ_C"/>
</dbReference>
<evidence type="ECO:0000313" key="3">
    <source>
        <dbReference type="EMBL" id="QDA31013.1"/>
    </source>
</evidence>
<evidence type="ECO:0000256" key="1">
    <source>
        <dbReference type="ARBA" id="ARBA00022741"/>
    </source>
</evidence>
<dbReference type="KEGG" id="tic:FH039_04540"/>
<evidence type="ECO:0000256" key="2">
    <source>
        <dbReference type="ARBA" id="ARBA00023134"/>
    </source>
</evidence>
<name>A0A4Y5SJF0_9EURY</name>
<keyword evidence="1" id="KW-0547">Nucleotide-binding</keyword>
<keyword evidence="2" id="KW-0342">GTP-binding</keyword>
<accession>A0A4Y5SJF0</accession>
<dbReference type="Proteomes" id="UP000306007">
    <property type="component" value="Chromosome"/>
</dbReference>